<dbReference type="EMBL" id="AMGY01000001">
    <property type="protein sequence ID" value="EXJ92602.1"/>
    <property type="molecule type" value="Genomic_DNA"/>
</dbReference>
<feature type="region of interest" description="Disordered" evidence="8">
    <location>
        <begin position="1"/>
        <end position="22"/>
    </location>
</feature>
<keyword evidence="5" id="KW-0223">Dioxygenase</keyword>
<evidence type="ECO:0000313" key="9">
    <source>
        <dbReference type="EMBL" id="EXJ92602.1"/>
    </source>
</evidence>
<dbReference type="PANTHER" id="PTHR20883:SF45">
    <property type="entry name" value="PHYTANOYL-COA DIOXYGENASE FAMILY PROTEIN"/>
    <property type="match status" value="1"/>
</dbReference>
<evidence type="ECO:0000256" key="4">
    <source>
        <dbReference type="ARBA" id="ARBA00022723"/>
    </source>
</evidence>
<dbReference type="PANTHER" id="PTHR20883">
    <property type="entry name" value="PHYTANOYL-COA DIOXYGENASE DOMAIN CONTAINING 1"/>
    <property type="match status" value="1"/>
</dbReference>
<dbReference type="GO" id="GO:0051213">
    <property type="term" value="F:dioxygenase activity"/>
    <property type="evidence" value="ECO:0007669"/>
    <property type="project" value="UniProtKB-KW"/>
</dbReference>
<dbReference type="HOGENOM" id="CLU_047725_0_1_1"/>
<comment type="caution">
    <text evidence="9">The sequence shown here is derived from an EMBL/GenBank/DDBJ whole genome shotgun (WGS) entry which is preliminary data.</text>
</comment>
<dbReference type="RefSeq" id="XP_007729492.1">
    <property type="nucleotide sequence ID" value="XM_007731302.1"/>
</dbReference>
<dbReference type="InterPro" id="IPR008775">
    <property type="entry name" value="Phytyl_CoA_dOase-like"/>
</dbReference>
<comment type="subunit">
    <text evidence="3">Homodimer.</text>
</comment>
<evidence type="ECO:0000256" key="6">
    <source>
        <dbReference type="ARBA" id="ARBA00023002"/>
    </source>
</evidence>
<keyword evidence="6" id="KW-0560">Oxidoreductase</keyword>
<evidence type="ECO:0000256" key="1">
    <source>
        <dbReference type="ARBA" id="ARBA00001962"/>
    </source>
</evidence>
<comment type="cofactor">
    <cofactor evidence="1">
        <name>Fe cation</name>
        <dbReference type="ChEBI" id="CHEBI:24875"/>
    </cofactor>
</comment>
<dbReference type="Pfam" id="PF05721">
    <property type="entry name" value="PhyH"/>
    <property type="match status" value="1"/>
</dbReference>
<keyword evidence="4" id="KW-0479">Metal-binding</keyword>
<feature type="compositionally biased region" description="Polar residues" evidence="8">
    <location>
        <begin position="1"/>
        <end position="18"/>
    </location>
</feature>
<evidence type="ECO:0000313" key="10">
    <source>
        <dbReference type="Proteomes" id="UP000019478"/>
    </source>
</evidence>
<evidence type="ECO:0000256" key="5">
    <source>
        <dbReference type="ARBA" id="ARBA00022964"/>
    </source>
</evidence>
<dbReference type="OrthoDB" id="445007at2759"/>
<accession>W9YI76</accession>
<dbReference type="SUPFAM" id="SSF51197">
    <property type="entry name" value="Clavaminate synthase-like"/>
    <property type="match status" value="1"/>
</dbReference>
<comment type="similarity">
    <text evidence="2">Belongs to the PhyH family.</text>
</comment>
<dbReference type="AlphaFoldDB" id="W9YI76"/>
<sequence length="313" mass="34285">MATTVVETGNTTPMTSKLSGDAPEIPQLARFDAHDSATTGDALVEVIERDGGVIVENLITPELALQIKQELKPYFDSDRIDPTGFFPETTKRASGLIGISPGCVEYLTTPLLLDVVDKLLSSTYSFWVGKRVRTVTAKPQISSTTAFRVNPGGRAQDLHRDDADLHTRNVDHPAMLGCIVAVSKITKENGATQVIPGSHVWGPERAPEVYEAVPAELEIGDALIFLGNTYHGGGANTTENEVRENVGLFFTKGYYRQSENQYLMVPVEQARPLSTQVKRLLGYGISRPGVGFYHYQDPMRVLYGVEDEDTVDL</sequence>
<keyword evidence="7" id="KW-0408">Iron</keyword>
<dbReference type="STRING" id="1182542.W9YI76"/>
<gene>
    <name evidence="9" type="ORF">A1O3_01154</name>
</gene>
<keyword evidence="10" id="KW-1185">Reference proteome</keyword>
<evidence type="ECO:0000256" key="3">
    <source>
        <dbReference type="ARBA" id="ARBA00011738"/>
    </source>
</evidence>
<evidence type="ECO:0008006" key="11">
    <source>
        <dbReference type="Google" id="ProtNLM"/>
    </source>
</evidence>
<evidence type="ECO:0000256" key="7">
    <source>
        <dbReference type="ARBA" id="ARBA00023004"/>
    </source>
</evidence>
<proteinExistence type="inferred from homology"/>
<dbReference type="Gene3D" id="2.60.120.620">
    <property type="entry name" value="q2cbj1_9rhob like domain"/>
    <property type="match status" value="1"/>
</dbReference>
<dbReference type="Proteomes" id="UP000019478">
    <property type="component" value="Unassembled WGS sequence"/>
</dbReference>
<dbReference type="eggNOG" id="ENOG502SIDY">
    <property type="taxonomic scope" value="Eukaryota"/>
</dbReference>
<dbReference type="GeneID" id="19165292"/>
<organism evidence="9 10">
    <name type="scientific">Capronia epimyces CBS 606.96</name>
    <dbReference type="NCBI Taxonomy" id="1182542"/>
    <lineage>
        <taxon>Eukaryota</taxon>
        <taxon>Fungi</taxon>
        <taxon>Dikarya</taxon>
        <taxon>Ascomycota</taxon>
        <taxon>Pezizomycotina</taxon>
        <taxon>Eurotiomycetes</taxon>
        <taxon>Chaetothyriomycetidae</taxon>
        <taxon>Chaetothyriales</taxon>
        <taxon>Herpotrichiellaceae</taxon>
        <taxon>Capronia</taxon>
    </lineage>
</organism>
<reference evidence="9 10" key="1">
    <citation type="submission" date="2013-03" db="EMBL/GenBank/DDBJ databases">
        <title>The Genome Sequence of Capronia epimyces CBS 606.96.</title>
        <authorList>
            <consortium name="The Broad Institute Genomics Platform"/>
            <person name="Cuomo C."/>
            <person name="de Hoog S."/>
            <person name="Gorbushina A."/>
            <person name="Walker B."/>
            <person name="Young S.K."/>
            <person name="Zeng Q."/>
            <person name="Gargeya S."/>
            <person name="Fitzgerald M."/>
            <person name="Haas B."/>
            <person name="Abouelleil A."/>
            <person name="Allen A.W."/>
            <person name="Alvarado L."/>
            <person name="Arachchi H.M."/>
            <person name="Berlin A.M."/>
            <person name="Chapman S.B."/>
            <person name="Gainer-Dewar J."/>
            <person name="Goldberg J."/>
            <person name="Griggs A."/>
            <person name="Gujja S."/>
            <person name="Hansen M."/>
            <person name="Howarth C."/>
            <person name="Imamovic A."/>
            <person name="Ireland A."/>
            <person name="Larimer J."/>
            <person name="McCowan C."/>
            <person name="Murphy C."/>
            <person name="Pearson M."/>
            <person name="Poon T.W."/>
            <person name="Priest M."/>
            <person name="Roberts A."/>
            <person name="Saif S."/>
            <person name="Shea T."/>
            <person name="Sisk P."/>
            <person name="Sykes S."/>
            <person name="Wortman J."/>
            <person name="Nusbaum C."/>
            <person name="Birren B."/>
        </authorList>
    </citation>
    <scope>NUCLEOTIDE SEQUENCE [LARGE SCALE GENOMIC DNA]</scope>
    <source>
        <strain evidence="9 10">CBS 606.96</strain>
    </source>
</reference>
<evidence type="ECO:0000256" key="2">
    <source>
        <dbReference type="ARBA" id="ARBA00005830"/>
    </source>
</evidence>
<name>W9YI76_9EURO</name>
<dbReference type="GO" id="GO:0046872">
    <property type="term" value="F:metal ion binding"/>
    <property type="evidence" value="ECO:0007669"/>
    <property type="project" value="UniProtKB-KW"/>
</dbReference>
<protein>
    <recommendedName>
        <fullName evidence="11">Phytanoyl-CoA dioxygenase</fullName>
    </recommendedName>
</protein>
<evidence type="ECO:0000256" key="8">
    <source>
        <dbReference type="SAM" id="MobiDB-lite"/>
    </source>
</evidence>